<dbReference type="Proteomes" id="UP001168883">
    <property type="component" value="Unassembled WGS sequence"/>
</dbReference>
<keyword evidence="7" id="KW-1185">Reference proteome</keyword>
<evidence type="ECO:0000256" key="2">
    <source>
        <dbReference type="ARBA" id="ARBA00008814"/>
    </source>
</evidence>
<dbReference type="InterPro" id="IPR002491">
    <property type="entry name" value="ABC_transptr_periplasmic_BD"/>
</dbReference>
<dbReference type="PANTHER" id="PTHR30532:SF1">
    <property type="entry name" value="IRON(3+)-HYDROXAMATE-BINDING PROTEIN FHUD"/>
    <property type="match status" value="1"/>
</dbReference>
<organism evidence="6 7">
    <name type="scientific">Paenibacillus ehimensis</name>
    <dbReference type="NCBI Taxonomy" id="79264"/>
    <lineage>
        <taxon>Bacteria</taxon>
        <taxon>Bacillati</taxon>
        <taxon>Bacillota</taxon>
        <taxon>Bacilli</taxon>
        <taxon>Bacillales</taxon>
        <taxon>Paenibacillaceae</taxon>
        <taxon>Paenibacillus</taxon>
    </lineage>
</organism>
<dbReference type="PROSITE" id="PS50983">
    <property type="entry name" value="FE_B12_PBP"/>
    <property type="match status" value="1"/>
</dbReference>
<proteinExistence type="inferred from homology"/>
<keyword evidence="4" id="KW-0732">Signal</keyword>
<dbReference type="InterPro" id="IPR051313">
    <property type="entry name" value="Bact_iron-sidero_bind"/>
</dbReference>
<evidence type="ECO:0000256" key="4">
    <source>
        <dbReference type="ARBA" id="ARBA00022729"/>
    </source>
</evidence>
<dbReference type="SUPFAM" id="SSF53807">
    <property type="entry name" value="Helical backbone' metal receptor"/>
    <property type="match status" value="1"/>
</dbReference>
<dbReference type="Gene3D" id="3.40.50.1980">
    <property type="entry name" value="Nitrogenase molybdenum iron protein domain"/>
    <property type="match status" value="2"/>
</dbReference>
<evidence type="ECO:0000313" key="7">
    <source>
        <dbReference type="Proteomes" id="UP001168883"/>
    </source>
</evidence>
<dbReference type="RefSeq" id="WP_025851244.1">
    <property type="nucleotide sequence ID" value="NZ_JARLKN010000088.1"/>
</dbReference>
<evidence type="ECO:0000259" key="5">
    <source>
        <dbReference type="PROSITE" id="PS50983"/>
    </source>
</evidence>
<comment type="caution">
    <text evidence="6">The sequence shown here is derived from an EMBL/GenBank/DDBJ whole genome shotgun (WGS) entry which is preliminary data.</text>
</comment>
<feature type="domain" description="Fe/B12 periplasmic-binding" evidence="5">
    <location>
        <begin position="74"/>
        <end position="327"/>
    </location>
</feature>
<dbReference type="EMBL" id="JAUMKJ010000066">
    <property type="protein sequence ID" value="MDO3681470.1"/>
    <property type="molecule type" value="Genomic_DNA"/>
</dbReference>
<dbReference type="PANTHER" id="PTHR30532">
    <property type="entry name" value="IRON III DICITRATE-BINDING PERIPLASMIC PROTEIN"/>
    <property type="match status" value="1"/>
</dbReference>
<protein>
    <submittedName>
        <fullName evidence="6">ABC transporter substrate-binding protein</fullName>
    </submittedName>
</protein>
<evidence type="ECO:0000256" key="1">
    <source>
        <dbReference type="ARBA" id="ARBA00004196"/>
    </source>
</evidence>
<name>A0ABT8VKJ3_9BACL</name>
<evidence type="ECO:0000256" key="3">
    <source>
        <dbReference type="ARBA" id="ARBA00022448"/>
    </source>
</evidence>
<sequence>MFAASTTKERSFLVTVMILLLLLLTACGNAEKKNGADVQNAGVNEAANASAGASFPRTIKHAKGETLLQTKPQKIVVTYFPYADHLYAIGEESVVSGVVGLQSLRNFPVYDAYTKEGGAKDLGSEANIEKLLDLKPDVIIGWGEDAKIYDELSKIAPTVLIPESENWQDTIGKVAEVIGEEDKAQQYVKDYNDKLLKLAGKFEQTGVKGKTAIFMMTWGKGFNYYGGVRMEPYYKGLGFAKFDGMKDWGEISLEGVGAVDPDYIFLGKDFTGKAEMTLKELEKSAVWNSLTAVKTGKLFIIDTEIVGPLAMGQMKGLEVMESIMQKL</sequence>
<gene>
    <name evidence="6" type="ORF">Q3C12_31215</name>
</gene>
<comment type="similarity">
    <text evidence="2">Belongs to the bacterial solute-binding protein 8 family.</text>
</comment>
<evidence type="ECO:0000313" key="6">
    <source>
        <dbReference type="EMBL" id="MDO3681470.1"/>
    </source>
</evidence>
<comment type="subcellular location">
    <subcellularLocation>
        <location evidence="1">Cell envelope</location>
    </subcellularLocation>
</comment>
<keyword evidence="3" id="KW-0813">Transport</keyword>
<reference evidence="6" key="1">
    <citation type="submission" date="2023-07" db="EMBL/GenBank/DDBJ databases">
        <authorList>
            <person name="Aktuganov G."/>
            <person name="Boyko T."/>
            <person name="Delegan Y."/>
            <person name="Galimzianova N."/>
            <person name="Gilvanova E."/>
            <person name="Korobov V."/>
            <person name="Kuzmina L."/>
            <person name="Melentiev A."/>
            <person name="Milman P."/>
            <person name="Ryabova A."/>
            <person name="Stupak E."/>
            <person name="Yasakov T."/>
            <person name="Zharikova N."/>
            <person name="Zhurenko E."/>
        </authorList>
    </citation>
    <scope>NUCLEOTIDE SEQUENCE</scope>
    <source>
        <strain evidence="6">IB-739</strain>
    </source>
</reference>
<dbReference type="Pfam" id="PF01497">
    <property type="entry name" value="Peripla_BP_2"/>
    <property type="match status" value="1"/>
</dbReference>
<accession>A0ABT8VKJ3</accession>